<dbReference type="RefSeq" id="WP_007003290.1">
    <property type="nucleotide sequence ID" value="NZ_GG770777.1"/>
</dbReference>
<dbReference type="GO" id="GO:0005506">
    <property type="term" value="F:iron ion binding"/>
    <property type="evidence" value="ECO:0007669"/>
    <property type="project" value="InterPro"/>
</dbReference>
<dbReference type="NCBIfam" id="TIGR01994">
    <property type="entry name" value="SUF_scaf_2"/>
    <property type="match status" value="1"/>
</dbReference>
<dbReference type="OrthoDB" id="9804157at2"/>
<dbReference type="EMBL" id="ADVL01000778">
    <property type="protein sequence ID" value="EFH09513.1"/>
    <property type="molecule type" value="Genomic_DNA"/>
</dbReference>
<dbReference type="FunFam" id="3.90.1010.10:FF:000002">
    <property type="entry name" value="Iron-sulfur cluster assembly scaffold protein NifU"/>
    <property type="match status" value="1"/>
</dbReference>
<evidence type="ECO:0000256" key="1">
    <source>
        <dbReference type="ARBA" id="ARBA00006420"/>
    </source>
</evidence>
<name>D5RT48_9PROT</name>
<dbReference type="AlphaFoldDB" id="D5RT48"/>
<dbReference type="SUPFAM" id="SSF82649">
    <property type="entry name" value="SufE/NifU"/>
    <property type="match status" value="1"/>
</dbReference>
<gene>
    <name evidence="3" type="ORF">HMPREF0731_4260</name>
</gene>
<dbReference type="HOGENOM" id="CLU_079283_4_0_5"/>
<organism evidence="3 4">
    <name type="scientific">Pseudoroseomonas cervicalis ATCC 49957</name>
    <dbReference type="NCBI Taxonomy" id="525371"/>
    <lineage>
        <taxon>Bacteria</taxon>
        <taxon>Pseudomonadati</taxon>
        <taxon>Pseudomonadota</taxon>
        <taxon>Alphaproteobacteria</taxon>
        <taxon>Acetobacterales</taxon>
        <taxon>Roseomonadaceae</taxon>
        <taxon>Roseomonas</taxon>
    </lineage>
</organism>
<accession>D5RT48</accession>
<dbReference type="CDD" id="cd06664">
    <property type="entry name" value="IscU_like"/>
    <property type="match status" value="1"/>
</dbReference>
<dbReference type="PANTHER" id="PTHR10093">
    <property type="entry name" value="IRON-SULFUR CLUSTER ASSEMBLY ENZYME NIFU HOMOLOG"/>
    <property type="match status" value="1"/>
</dbReference>
<proteinExistence type="inferred from homology"/>
<comment type="caution">
    <text evidence="3">The sequence shown here is derived from an EMBL/GenBank/DDBJ whole genome shotgun (WGS) entry which is preliminary data.</text>
</comment>
<dbReference type="GO" id="GO:0016226">
    <property type="term" value="P:iron-sulfur cluster assembly"/>
    <property type="evidence" value="ECO:0007669"/>
    <property type="project" value="InterPro"/>
</dbReference>
<dbReference type="GO" id="GO:0051536">
    <property type="term" value="F:iron-sulfur cluster binding"/>
    <property type="evidence" value="ECO:0007669"/>
    <property type="project" value="InterPro"/>
</dbReference>
<keyword evidence="4" id="KW-1185">Reference proteome</keyword>
<dbReference type="Gene3D" id="3.90.1010.10">
    <property type="match status" value="1"/>
</dbReference>
<reference evidence="3 4" key="1">
    <citation type="submission" date="2010-04" db="EMBL/GenBank/DDBJ databases">
        <authorList>
            <person name="Qin X."/>
            <person name="Bachman B."/>
            <person name="Battles P."/>
            <person name="Bell A."/>
            <person name="Bess C."/>
            <person name="Bickham C."/>
            <person name="Chaboub L."/>
            <person name="Chen D."/>
            <person name="Coyle M."/>
            <person name="Deiros D.R."/>
            <person name="Dinh H."/>
            <person name="Forbes L."/>
            <person name="Fowler G."/>
            <person name="Francisco L."/>
            <person name="Fu Q."/>
            <person name="Gubbala S."/>
            <person name="Hale W."/>
            <person name="Han Y."/>
            <person name="Hemphill L."/>
            <person name="Highlander S.K."/>
            <person name="Hirani K."/>
            <person name="Hogues M."/>
            <person name="Jackson L."/>
            <person name="Jakkamsetti A."/>
            <person name="Javaid M."/>
            <person name="Jiang H."/>
            <person name="Korchina V."/>
            <person name="Kovar C."/>
            <person name="Lara F."/>
            <person name="Lee S."/>
            <person name="Mata R."/>
            <person name="Mathew T."/>
            <person name="Moen C."/>
            <person name="Morales K."/>
            <person name="Munidasa M."/>
            <person name="Nazareth L."/>
            <person name="Ngo R."/>
            <person name="Nguyen L."/>
            <person name="Okwuonu G."/>
            <person name="Ongeri F."/>
            <person name="Patil S."/>
            <person name="Petrosino J."/>
            <person name="Pham C."/>
            <person name="Pham P."/>
            <person name="Pu L.-L."/>
            <person name="Puazo M."/>
            <person name="Raj R."/>
            <person name="Reid J."/>
            <person name="Rouhana J."/>
            <person name="Saada N."/>
            <person name="Shang Y."/>
            <person name="Simmons D."/>
            <person name="Thornton R."/>
            <person name="Warren J."/>
            <person name="Weissenberger G."/>
            <person name="Zhang J."/>
            <person name="Zhang L."/>
            <person name="Zhou C."/>
            <person name="Zhu D."/>
            <person name="Muzny D."/>
            <person name="Worley K."/>
            <person name="Gibbs R."/>
        </authorList>
    </citation>
    <scope>NUCLEOTIDE SEQUENCE [LARGE SCALE GENOMIC DNA]</scope>
    <source>
        <strain evidence="3 4">ATCC 49957</strain>
    </source>
</reference>
<sequence length="155" mass="17173">MFDDLRDLYQEVILDHGRKPRNFRRLEEADRHGRGDNPMCGDRMELWVKLAGDGRLDDVAFQGKGCAISMASASLMTETVRGKTQDEARELAGKFRELAMTGHCPECGASLEEEMERLQVLGGVAEFPSRVKCATLAWHTLVAALDDSGKEASSE</sequence>
<comment type="similarity">
    <text evidence="1">Belongs to the NifU family.</text>
</comment>
<evidence type="ECO:0000259" key="2">
    <source>
        <dbReference type="Pfam" id="PF01592"/>
    </source>
</evidence>
<dbReference type="Pfam" id="PF01592">
    <property type="entry name" value="NifU_N"/>
    <property type="match status" value="1"/>
</dbReference>
<evidence type="ECO:0000313" key="4">
    <source>
        <dbReference type="Proteomes" id="UP000005324"/>
    </source>
</evidence>
<dbReference type="Proteomes" id="UP000005324">
    <property type="component" value="Unassembled WGS sequence"/>
</dbReference>
<protein>
    <submittedName>
        <fullName evidence="3">SUF system FeS assembly protein, NifU family</fullName>
    </submittedName>
</protein>
<evidence type="ECO:0000313" key="3">
    <source>
        <dbReference type="EMBL" id="EFH09513.1"/>
    </source>
</evidence>
<dbReference type="InterPro" id="IPR002871">
    <property type="entry name" value="NIF_FeS_clus_asmbl_NifU_N"/>
</dbReference>
<feature type="domain" description="NIF system FeS cluster assembly NifU N-terminal" evidence="2">
    <location>
        <begin position="9"/>
        <end position="102"/>
    </location>
</feature>